<gene>
    <name evidence="1" type="ORF">UFOVP429_117</name>
    <name evidence="2" type="ORF">UFOVP696_50</name>
</gene>
<evidence type="ECO:0000313" key="1">
    <source>
        <dbReference type="EMBL" id="CAB4148138.1"/>
    </source>
</evidence>
<dbReference type="EMBL" id="LR796666">
    <property type="protein sequence ID" value="CAB4158182.1"/>
    <property type="molecule type" value="Genomic_DNA"/>
</dbReference>
<sequence length="135" mass="15767">MRNGDISNELPRRIIVVSDTFLTVELTVEKKFKFFPVPKVDKKIRRDLLSYLYLYTTKNGVTLELVSFDLDQEDLSKTVDVLDSMGTNPFRYFSAYESVDHLVKELPYRPEVIGVLDMPNRLLRYGHWGLDFNSL</sequence>
<organism evidence="1">
    <name type="scientific">uncultured Caudovirales phage</name>
    <dbReference type="NCBI Taxonomy" id="2100421"/>
    <lineage>
        <taxon>Viruses</taxon>
        <taxon>Duplodnaviria</taxon>
        <taxon>Heunggongvirae</taxon>
        <taxon>Uroviricota</taxon>
        <taxon>Caudoviricetes</taxon>
        <taxon>Peduoviridae</taxon>
        <taxon>Maltschvirus</taxon>
        <taxon>Maltschvirus maltsch</taxon>
    </lineage>
</organism>
<protein>
    <submittedName>
        <fullName evidence="1">Uncharacterized protein</fullName>
    </submittedName>
</protein>
<proteinExistence type="predicted"/>
<name>A0A6J5MNB1_9CAUD</name>
<evidence type="ECO:0000313" key="2">
    <source>
        <dbReference type="EMBL" id="CAB4158182.1"/>
    </source>
</evidence>
<accession>A0A6J5MNB1</accession>
<reference evidence="1" key="1">
    <citation type="submission" date="2020-04" db="EMBL/GenBank/DDBJ databases">
        <authorList>
            <person name="Chiriac C."/>
            <person name="Salcher M."/>
            <person name="Ghai R."/>
            <person name="Kavagutti S V."/>
        </authorList>
    </citation>
    <scope>NUCLEOTIDE SEQUENCE</scope>
</reference>
<dbReference type="EMBL" id="LR796484">
    <property type="protein sequence ID" value="CAB4148138.1"/>
    <property type="molecule type" value="Genomic_DNA"/>
</dbReference>